<proteinExistence type="predicted"/>
<gene>
    <name evidence="1" type="ORF">IC627_09610</name>
</gene>
<dbReference type="Proteomes" id="UP000516656">
    <property type="component" value="Chromosome 1"/>
</dbReference>
<organism evidence="1 2">
    <name type="scientific">Photobacterium damsela subsp. piscicida</name>
    <name type="common">Pasteurella piscicida</name>
    <dbReference type="NCBI Taxonomy" id="38294"/>
    <lineage>
        <taxon>Bacteria</taxon>
        <taxon>Pseudomonadati</taxon>
        <taxon>Pseudomonadota</taxon>
        <taxon>Gammaproteobacteria</taxon>
        <taxon>Vibrionales</taxon>
        <taxon>Vibrionaceae</taxon>
        <taxon>Photobacterium</taxon>
    </lineage>
</organism>
<dbReference type="EMBL" id="CP061854">
    <property type="protein sequence ID" value="QOD55600.1"/>
    <property type="molecule type" value="Genomic_DNA"/>
</dbReference>
<dbReference type="RefSeq" id="WP_191169304.1">
    <property type="nucleotide sequence ID" value="NZ_CP061861.1"/>
</dbReference>
<evidence type="ECO:0000313" key="1">
    <source>
        <dbReference type="EMBL" id="QOD55600.1"/>
    </source>
</evidence>
<name>A0A7L8A0Y5_PHODP</name>
<evidence type="ECO:0000313" key="2">
    <source>
        <dbReference type="Proteomes" id="UP000516656"/>
    </source>
</evidence>
<reference evidence="1 2" key="1">
    <citation type="submission" date="2020-09" db="EMBL/GenBank/DDBJ databases">
        <title>Complete, closed and curated genome sequences of Photobacterium damselae subsp. piscicida isolates from Australia indicate localised evolution and additional plasmid-borne pathogenicity mechanisms.</title>
        <authorList>
            <person name="Baseggio L."/>
            <person name="Silayeva O."/>
            <person name="Buller N."/>
            <person name="Landos M."/>
            <person name="Engelstaedter J."/>
            <person name="Barnes A.C."/>
        </authorList>
    </citation>
    <scope>NUCLEOTIDE SEQUENCE [LARGE SCALE GENOMIC DNA]</scope>
    <source>
        <strain evidence="1 2">AS-16-0540-1</strain>
    </source>
</reference>
<accession>A0A7L8A0Y5</accession>
<sequence>MAKILAKPNDNQKVKPVVDAIQQRYLTNEYFIKNPIDFSKSKIELGSIKRPESTITIHVCNPKGGSSKTTGNELVTYSLNLIAYSSQNTDFTFDNPLNVGIVTADRNEGLVRRYTDSYLQNHFSSSIKNHFIGVEYGDDESSDKSMYQINTDVRDKLVPASKISPQLRKKHGIDSESENTYFIEKKGNDNEEEYTKLDFSIWDLAAGTNELETDKADRVLITCKMAESESIDNALITLKQKLKRQHEEVLAMLKEQGFAGTDEQIIAYKAAQKTVHTVLISNNTNKQSYISIMNDVKYRIQSICSEYLEDVNLIEVPYFPLDTFRKLNINPTIPTEQWNAYKRTVRGVEGLYLNNVKCIEERPEMIDFMKELVEVIGG</sequence>
<dbReference type="AlphaFoldDB" id="A0A7L8A0Y5"/>
<protein>
    <submittedName>
        <fullName evidence="1">Uncharacterized protein</fullName>
    </submittedName>
</protein>